<gene>
    <name evidence="4" type="ORF">VITISV_029871</name>
</gene>
<feature type="compositionally biased region" description="Acidic residues" evidence="2">
    <location>
        <begin position="218"/>
        <end position="227"/>
    </location>
</feature>
<dbReference type="EMBL" id="AM435185">
    <property type="protein sequence ID" value="CAN80450.1"/>
    <property type="molecule type" value="Genomic_DNA"/>
</dbReference>
<feature type="coiled-coil region" evidence="1">
    <location>
        <begin position="266"/>
        <end position="293"/>
    </location>
</feature>
<sequence>MVNRSRHWPTGSIGQGTRSTGYPFLVEVRSRGAKSKLSLLIAFPSWSRYLPSLLRFGQGPIEVKEFWRLIEITYEGTNQVKQSKINLHVQSYELFLMKDNETIVEMITRFTDIANGLEALGKTYKDFEKVMKILRSLPSKWHTKKQQEGEDKKKKNIALKVTANEEEEVEEEKQSEEDEDLALITRNFNKFMRGERSRGRRSEAKKRKNKAMMATWSESEDEASEEENEKEVANMCFMEIDGLNEVNSNLSDEDIHDAFEELYEDFEKLSLKNISLKKKVQQLENELGEGSKKDNWFLDSGCSRHMNGDESKFAFLTKKKGGYVTFGDNAKGRIIGQDNIGNDTSSLIESVLLVDGLKHNLLSISQLCDKGFKMFSSMHDQSLLWHRRLGHVNMDLISQLNKDELV</sequence>
<dbReference type="Pfam" id="PF22936">
    <property type="entry name" value="Pol_BBD"/>
    <property type="match status" value="1"/>
</dbReference>
<dbReference type="PANTHER" id="PTHR34676:SF8">
    <property type="entry name" value="TRANSMEMBRANE PROTEIN"/>
    <property type="match status" value="1"/>
</dbReference>
<dbReference type="InterPro" id="IPR054722">
    <property type="entry name" value="PolX-like_BBD"/>
</dbReference>
<evidence type="ECO:0000256" key="2">
    <source>
        <dbReference type="SAM" id="MobiDB-lite"/>
    </source>
</evidence>
<organism evidence="4">
    <name type="scientific">Vitis vinifera</name>
    <name type="common">Grape</name>
    <dbReference type="NCBI Taxonomy" id="29760"/>
    <lineage>
        <taxon>Eukaryota</taxon>
        <taxon>Viridiplantae</taxon>
        <taxon>Streptophyta</taxon>
        <taxon>Embryophyta</taxon>
        <taxon>Tracheophyta</taxon>
        <taxon>Spermatophyta</taxon>
        <taxon>Magnoliopsida</taxon>
        <taxon>eudicotyledons</taxon>
        <taxon>Gunneridae</taxon>
        <taxon>Pentapetalae</taxon>
        <taxon>rosids</taxon>
        <taxon>Vitales</taxon>
        <taxon>Vitaceae</taxon>
        <taxon>Viteae</taxon>
        <taxon>Vitis</taxon>
    </lineage>
</organism>
<proteinExistence type="predicted"/>
<protein>
    <recommendedName>
        <fullName evidence="3">Retrovirus-related Pol polyprotein from transposon TNT 1-94-like beta-barrel domain-containing protein</fullName>
    </recommendedName>
</protein>
<feature type="domain" description="Retrovirus-related Pol polyprotein from transposon TNT 1-94-like beta-barrel" evidence="3">
    <location>
        <begin position="296"/>
        <end position="372"/>
    </location>
</feature>
<dbReference type="AlphaFoldDB" id="A5ATR3"/>
<dbReference type="Pfam" id="PF14223">
    <property type="entry name" value="Retrotran_gag_2"/>
    <property type="match status" value="1"/>
</dbReference>
<name>A5ATR3_VITVI</name>
<reference evidence="4" key="1">
    <citation type="journal article" date="2007" name="PLoS ONE">
        <title>The first genome sequence of an elite grapevine cultivar (Pinot noir Vitis vinifera L.): coping with a highly heterozygous genome.</title>
        <authorList>
            <person name="Velasco R."/>
            <person name="Zharkikh A."/>
            <person name="Troggio M."/>
            <person name="Cartwright D.A."/>
            <person name="Cestaro A."/>
            <person name="Pruss D."/>
            <person name="Pindo M."/>
            <person name="FitzGerald L.M."/>
            <person name="Vezzulli S."/>
            <person name="Reid J."/>
            <person name="Malacarne G."/>
            <person name="Iliev D."/>
            <person name="Coppola G."/>
            <person name="Wardell B."/>
            <person name="Micheletti D."/>
            <person name="Macalma T."/>
            <person name="Facci M."/>
            <person name="Mitchell J.T."/>
            <person name="Perazzolli M."/>
            <person name="Eldredge G."/>
            <person name="Gatto P."/>
            <person name="Oyzerski R."/>
            <person name="Moretto M."/>
            <person name="Gutin N."/>
            <person name="Stefanini M."/>
            <person name="Chen Y."/>
            <person name="Segala C."/>
            <person name="Davenport C."/>
            <person name="Dematte L."/>
            <person name="Mraz A."/>
            <person name="Battilana J."/>
            <person name="Stormo K."/>
            <person name="Costa F."/>
            <person name="Tao Q."/>
            <person name="Si-Ammour A."/>
            <person name="Harkins T."/>
            <person name="Lackey A."/>
            <person name="Perbost C."/>
            <person name="Taillon B."/>
            <person name="Stella A."/>
            <person name="Solovyev V."/>
            <person name="Fawcett J.A."/>
            <person name="Sterck L."/>
            <person name="Vandepoele K."/>
            <person name="Grando S.M."/>
            <person name="Toppo S."/>
            <person name="Moser C."/>
            <person name="Lanchbury J."/>
            <person name="Bogden R."/>
            <person name="Skolnick M."/>
            <person name="Sgaramella V."/>
            <person name="Bhatnagar S.K."/>
            <person name="Fontana P."/>
            <person name="Gutin A."/>
            <person name="Van de Peer Y."/>
            <person name="Salamini F."/>
            <person name="Viola R."/>
        </authorList>
    </citation>
    <scope>NUCLEOTIDE SEQUENCE</scope>
</reference>
<dbReference type="MEROPS" id="A11.051"/>
<dbReference type="PANTHER" id="PTHR34676">
    <property type="entry name" value="DUF4219 DOMAIN-CONTAINING PROTEIN-RELATED"/>
    <property type="match status" value="1"/>
</dbReference>
<evidence type="ECO:0000313" key="4">
    <source>
        <dbReference type="EMBL" id="CAN80450.1"/>
    </source>
</evidence>
<evidence type="ECO:0000259" key="3">
    <source>
        <dbReference type="Pfam" id="PF22936"/>
    </source>
</evidence>
<evidence type="ECO:0000256" key="1">
    <source>
        <dbReference type="SAM" id="Coils"/>
    </source>
</evidence>
<keyword evidence="1" id="KW-0175">Coiled coil</keyword>
<accession>A5ATR3</accession>
<feature type="region of interest" description="Disordered" evidence="2">
    <location>
        <begin position="194"/>
        <end position="227"/>
    </location>
</feature>